<sequence>MQPFVALDFETANGKRASACSVGLAKFDDNGQLAGTFHSLIKPHPEHSFFHPANIWVHGIRPDDVADAPEWGDIYSEVAEFIGDLPLSAHNFGFDGSVLNQLTELYQHEPVANPRYCTLRLARRLYPELPKKSLDVVFEHLFGSEMTDHHNAEGDAVAAGRVFAKMQESFLIEELESALLPLKPKSRLSSPKVADTFTVEELVQQFGTSTVLQGESVCFTGTLERGRRADLEELLAVVGASPSKGVTAKTSILVVGVPNPAAWKEGAAASRKLEKATALREKGKPIRVLSEEDFFALLEE</sequence>
<dbReference type="EMBL" id="LOQT01000027">
    <property type="protein sequence ID" value="OKX77854.1"/>
    <property type="molecule type" value="Genomic_DNA"/>
</dbReference>
<name>A0AB36IAZ2_CORGT</name>
<dbReference type="Pfam" id="PF00929">
    <property type="entry name" value="RNase_T"/>
    <property type="match status" value="1"/>
</dbReference>
<dbReference type="SMART" id="SM00479">
    <property type="entry name" value="EXOIII"/>
    <property type="match status" value="1"/>
</dbReference>
<dbReference type="SUPFAM" id="SSF52113">
    <property type="entry name" value="BRCT domain"/>
    <property type="match status" value="1"/>
</dbReference>
<dbReference type="Gene3D" id="3.30.420.10">
    <property type="entry name" value="Ribonuclease H-like superfamily/Ribonuclease H"/>
    <property type="match status" value="1"/>
</dbReference>
<dbReference type="GO" id="GO:0005829">
    <property type="term" value="C:cytosol"/>
    <property type="evidence" value="ECO:0007669"/>
    <property type="project" value="TreeGrafter"/>
</dbReference>
<dbReference type="PROSITE" id="PS50172">
    <property type="entry name" value="BRCT"/>
    <property type="match status" value="1"/>
</dbReference>
<feature type="domain" description="BRCT" evidence="1">
    <location>
        <begin position="207"/>
        <end position="300"/>
    </location>
</feature>
<dbReference type="CDD" id="cd06130">
    <property type="entry name" value="DNA_pol_III_epsilon_like"/>
    <property type="match status" value="1"/>
</dbReference>
<evidence type="ECO:0000259" key="1">
    <source>
        <dbReference type="PROSITE" id="PS50172"/>
    </source>
</evidence>
<dbReference type="PANTHER" id="PTHR30231:SF42">
    <property type="entry name" value="EXONUCLEASE"/>
    <property type="match status" value="1"/>
</dbReference>
<accession>A0AB36IAZ2</accession>
<dbReference type="InterPro" id="IPR036397">
    <property type="entry name" value="RNaseH_sf"/>
</dbReference>
<protein>
    <submittedName>
        <fullName evidence="2">DNA polymerase III subunit epsilon</fullName>
    </submittedName>
</protein>
<comment type="caution">
    <text evidence="2">The sequence shown here is derived from an EMBL/GenBank/DDBJ whole genome shotgun (WGS) entry which is preliminary data.</text>
</comment>
<organism evidence="2 3">
    <name type="scientific">Corynebacterium glutamicum</name>
    <name type="common">Brevibacterium saccharolyticum</name>
    <dbReference type="NCBI Taxonomy" id="1718"/>
    <lineage>
        <taxon>Bacteria</taxon>
        <taxon>Bacillati</taxon>
        <taxon>Actinomycetota</taxon>
        <taxon>Actinomycetes</taxon>
        <taxon>Mycobacteriales</taxon>
        <taxon>Corynebacteriaceae</taxon>
        <taxon>Corynebacterium</taxon>
    </lineage>
</organism>
<evidence type="ECO:0000313" key="2">
    <source>
        <dbReference type="EMBL" id="OKX77854.1"/>
    </source>
</evidence>
<proteinExistence type="predicted"/>
<dbReference type="GO" id="GO:0008408">
    <property type="term" value="F:3'-5' exonuclease activity"/>
    <property type="evidence" value="ECO:0007669"/>
    <property type="project" value="TreeGrafter"/>
</dbReference>
<dbReference type="PANTHER" id="PTHR30231">
    <property type="entry name" value="DNA POLYMERASE III SUBUNIT EPSILON"/>
    <property type="match status" value="1"/>
</dbReference>
<dbReference type="Proteomes" id="UP000186091">
    <property type="component" value="Unassembled WGS sequence"/>
</dbReference>
<dbReference type="SUPFAM" id="SSF53098">
    <property type="entry name" value="Ribonuclease H-like"/>
    <property type="match status" value="1"/>
</dbReference>
<dbReference type="InterPro" id="IPR012337">
    <property type="entry name" value="RNaseH-like_sf"/>
</dbReference>
<evidence type="ECO:0000313" key="3">
    <source>
        <dbReference type="Proteomes" id="UP000186091"/>
    </source>
</evidence>
<dbReference type="InterPro" id="IPR013520">
    <property type="entry name" value="Ribonucl_H"/>
</dbReference>
<gene>
    <name evidence="2" type="ORF">AUP69_12615</name>
</gene>
<reference evidence="2 3" key="1">
    <citation type="submission" date="2015-12" db="EMBL/GenBank/DDBJ databases">
        <title>Genome sequence of Corynebacterium AS 1.542.</title>
        <authorList>
            <person name="Yang J."/>
            <person name="Yang S."/>
        </authorList>
    </citation>
    <scope>NUCLEOTIDE SEQUENCE [LARGE SCALE GENOMIC DNA]</scope>
    <source>
        <strain evidence="2 3">AS 1.542</strain>
    </source>
</reference>
<dbReference type="InterPro" id="IPR001357">
    <property type="entry name" value="BRCT_dom"/>
</dbReference>
<dbReference type="InterPro" id="IPR036420">
    <property type="entry name" value="BRCT_dom_sf"/>
</dbReference>
<dbReference type="Gene3D" id="3.40.50.10190">
    <property type="entry name" value="BRCT domain"/>
    <property type="match status" value="1"/>
</dbReference>
<dbReference type="CDD" id="cd17748">
    <property type="entry name" value="BRCT_DNA_ligase_like"/>
    <property type="match status" value="1"/>
</dbReference>
<dbReference type="GO" id="GO:0003676">
    <property type="term" value="F:nucleic acid binding"/>
    <property type="evidence" value="ECO:0007669"/>
    <property type="project" value="InterPro"/>
</dbReference>
<dbReference type="RefSeq" id="WP_003858760.1">
    <property type="nucleotide sequence ID" value="NZ_JAAOYN010000001.1"/>
</dbReference>
<dbReference type="AlphaFoldDB" id="A0AB36IAZ2"/>